<reference evidence="1 2" key="1">
    <citation type="submission" date="2022-05" db="EMBL/GenBank/DDBJ databases">
        <title>Genome Sequencing of Bee-Associated Microbes.</title>
        <authorList>
            <person name="Dunlap C."/>
        </authorList>
    </citation>
    <scope>NUCLEOTIDE SEQUENCE [LARGE SCALE GENOMIC DNA]</scope>
    <source>
        <strain evidence="1 2">NRRL B-14421</strain>
    </source>
</reference>
<keyword evidence="2" id="KW-1185">Reference proteome</keyword>
<gene>
    <name evidence="1" type="ORF">M5X19_13000</name>
</gene>
<accession>A0ABT4GCA6</accession>
<comment type="caution">
    <text evidence="1">The sequence shown here is derived from an EMBL/GenBank/DDBJ whole genome shotgun (WGS) entry which is preliminary data.</text>
</comment>
<organism evidence="1 2">
    <name type="scientific">Paenibacillus alginolyticus</name>
    <dbReference type="NCBI Taxonomy" id="59839"/>
    <lineage>
        <taxon>Bacteria</taxon>
        <taxon>Bacillati</taxon>
        <taxon>Bacillota</taxon>
        <taxon>Bacilli</taxon>
        <taxon>Bacillales</taxon>
        <taxon>Paenibacillaceae</taxon>
        <taxon>Paenibacillus</taxon>
    </lineage>
</organism>
<sequence length="143" mass="16413">MTRYWLTPIVGYSPLVLGADRIECSPLTKLEAFRELASRRHPRLLSMFKASLLLSDDEEICGSELVELDLSHSEAVVFDGDPFHLSHCAEAFLDRLLKRKEAWDLVSSLTDSALDAQQIIWKNQWLRWLELGCDVILLREDGR</sequence>
<name>A0ABT4GCA6_9BACL</name>
<dbReference type="RefSeq" id="WP_268615507.1">
    <property type="nucleotide sequence ID" value="NZ_JAMDMX010000040.1"/>
</dbReference>
<evidence type="ECO:0000313" key="2">
    <source>
        <dbReference type="Proteomes" id="UP001527099"/>
    </source>
</evidence>
<dbReference type="Proteomes" id="UP001527099">
    <property type="component" value="Unassembled WGS sequence"/>
</dbReference>
<protein>
    <submittedName>
        <fullName evidence="1">Uncharacterized protein</fullName>
    </submittedName>
</protein>
<proteinExistence type="predicted"/>
<dbReference type="EMBL" id="JAMDMX010000040">
    <property type="protein sequence ID" value="MCY9693809.1"/>
    <property type="molecule type" value="Genomic_DNA"/>
</dbReference>
<evidence type="ECO:0000313" key="1">
    <source>
        <dbReference type="EMBL" id="MCY9693809.1"/>
    </source>
</evidence>